<dbReference type="Proteomes" id="UP000274504">
    <property type="component" value="Unassembled WGS sequence"/>
</dbReference>
<reference evidence="7" key="1">
    <citation type="submission" date="2017-02" db="UniProtKB">
        <authorList>
            <consortium name="WormBaseParasite"/>
        </authorList>
    </citation>
    <scope>IDENTIFICATION</scope>
</reference>
<feature type="domain" description="DUF5733" evidence="2">
    <location>
        <begin position="15"/>
        <end position="104"/>
    </location>
</feature>
<dbReference type="EMBL" id="CABIJS010000088">
    <property type="protein sequence ID" value="VUZ42324.1"/>
    <property type="molecule type" value="Genomic_DNA"/>
</dbReference>
<sequence length="363" mass="42039">MEISREYRPLFKTTVKGLAKVKLQGHTDISREEVHQTIASYALREDDSFEDYKMLVFDDRIHFEKSQKGFSYPEIPYSSIVRLVVLPNFPDVCFIQFRRNTYSMYVVFRVRKVIYLPKLAKFVSTWNEANNSDTENTQSQPAHKFRRAKSEKKEHKPSAPVIVVQCSKQPLKSEENIPKPIKGSPLKSHPRSPSKSQPVEGPGLVESCELVCVKHDHKVVPPRQARKRSHSPPPQQRVRIRFRRRSHSEPSSFRHSERKNYRPRFRSQPGTYTVILPTSKNVQPPRGFNRSSKQRGPQRRERIIIARADSQSSSSSGLGEHLIFKGDKVRTIYPSSMNLGRLSPRSYQNECLIHKLRKPINSN</sequence>
<evidence type="ECO:0000313" key="6">
    <source>
        <dbReference type="Proteomes" id="UP000321570"/>
    </source>
</evidence>
<gene>
    <name evidence="3" type="ORF">HDID_LOCUS2222</name>
    <name evidence="4" type="ORF">WMSIL1_LOCUS2951</name>
</gene>
<dbReference type="WBParaSite" id="HDID_0000222101-mRNA-1">
    <property type="protein sequence ID" value="HDID_0000222101-mRNA-1"/>
    <property type="gene ID" value="HDID_0000222101"/>
</dbReference>
<feature type="region of interest" description="Disordered" evidence="1">
    <location>
        <begin position="219"/>
        <end position="300"/>
    </location>
</feature>
<feature type="compositionally biased region" description="Polar residues" evidence="1">
    <location>
        <begin position="130"/>
        <end position="141"/>
    </location>
</feature>
<reference evidence="4 6" key="3">
    <citation type="submission" date="2019-07" db="EMBL/GenBank/DDBJ databases">
        <authorList>
            <person name="Jastrzebski P J."/>
            <person name="Paukszto L."/>
            <person name="Jastrzebski P J."/>
        </authorList>
    </citation>
    <scope>NUCLEOTIDE SEQUENCE [LARGE SCALE GENOMIC DNA]</scope>
    <source>
        <strain evidence="4 6">WMS-il1</strain>
    </source>
</reference>
<evidence type="ECO:0000313" key="5">
    <source>
        <dbReference type="Proteomes" id="UP000274504"/>
    </source>
</evidence>
<feature type="region of interest" description="Disordered" evidence="1">
    <location>
        <begin position="130"/>
        <end position="201"/>
    </location>
</feature>
<name>A0A0R3SCD2_HYMDI</name>
<dbReference type="Proteomes" id="UP000321570">
    <property type="component" value="Unassembled WGS sequence"/>
</dbReference>
<evidence type="ECO:0000313" key="3">
    <source>
        <dbReference type="EMBL" id="VDL19683.1"/>
    </source>
</evidence>
<dbReference type="AlphaFoldDB" id="A0A0R3SCD2"/>
<accession>A0A0R3SCD2</accession>
<proteinExistence type="predicted"/>
<feature type="compositionally biased region" description="Polar residues" evidence="1">
    <location>
        <begin position="268"/>
        <end position="282"/>
    </location>
</feature>
<dbReference type="OrthoDB" id="6246979at2759"/>
<dbReference type="EMBL" id="UYSG01000516">
    <property type="protein sequence ID" value="VDL19683.1"/>
    <property type="molecule type" value="Genomic_DNA"/>
</dbReference>
<evidence type="ECO:0000256" key="1">
    <source>
        <dbReference type="SAM" id="MobiDB-lite"/>
    </source>
</evidence>
<evidence type="ECO:0000313" key="7">
    <source>
        <dbReference type="WBParaSite" id="HDID_0000222101-mRNA-1"/>
    </source>
</evidence>
<dbReference type="InterPro" id="IPR043791">
    <property type="entry name" value="DUF5733"/>
</dbReference>
<dbReference type="Pfam" id="PF19004">
    <property type="entry name" value="DUF5733"/>
    <property type="match status" value="1"/>
</dbReference>
<evidence type="ECO:0000313" key="4">
    <source>
        <dbReference type="EMBL" id="VUZ42324.1"/>
    </source>
</evidence>
<keyword evidence="6" id="KW-1185">Reference proteome</keyword>
<protein>
    <submittedName>
        <fullName evidence="7">DUF5733 domain-containing protein</fullName>
    </submittedName>
</protein>
<organism evidence="7">
    <name type="scientific">Hymenolepis diminuta</name>
    <name type="common">Rat tapeworm</name>
    <dbReference type="NCBI Taxonomy" id="6216"/>
    <lineage>
        <taxon>Eukaryota</taxon>
        <taxon>Metazoa</taxon>
        <taxon>Spiralia</taxon>
        <taxon>Lophotrochozoa</taxon>
        <taxon>Platyhelminthes</taxon>
        <taxon>Cestoda</taxon>
        <taxon>Eucestoda</taxon>
        <taxon>Cyclophyllidea</taxon>
        <taxon>Hymenolepididae</taxon>
        <taxon>Hymenolepis</taxon>
    </lineage>
</organism>
<reference evidence="3 5" key="2">
    <citation type="submission" date="2018-11" db="EMBL/GenBank/DDBJ databases">
        <authorList>
            <consortium name="Pathogen Informatics"/>
        </authorList>
    </citation>
    <scope>NUCLEOTIDE SEQUENCE [LARGE SCALE GENOMIC DNA]</scope>
</reference>
<evidence type="ECO:0000259" key="2">
    <source>
        <dbReference type="Pfam" id="PF19004"/>
    </source>
</evidence>